<dbReference type="GO" id="GO:0005886">
    <property type="term" value="C:plasma membrane"/>
    <property type="evidence" value="ECO:0007669"/>
    <property type="project" value="TreeGrafter"/>
</dbReference>
<comment type="caution">
    <text evidence="12">The sequence shown here is derived from an EMBL/GenBank/DDBJ whole genome shotgun (WGS) entry which is preliminary data.</text>
</comment>
<dbReference type="InterPro" id="IPR005467">
    <property type="entry name" value="His_kinase_dom"/>
</dbReference>
<dbReference type="EMBL" id="JAUOPG010000001">
    <property type="protein sequence ID" value="MDO6452055.1"/>
    <property type="molecule type" value="Genomic_DNA"/>
</dbReference>
<evidence type="ECO:0000313" key="12">
    <source>
        <dbReference type="EMBL" id="MDO6452055.1"/>
    </source>
</evidence>
<dbReference type="SMART" id="SM00387">
    <property type="entry name" value="HATPase_c"/>
    <property type="match status" value="1"/>
</dbReference>
<sequence>MTKAGYSLRQQLIVRTALLMTLVFVILSAGVWDYARRAADISFDRLLNSASLSILERVTVSNGQIDLDLPYAALSMLELAPSDKVFYEVIDHNRQHLTGHKNIPSPNDYRPHNEPEFYTANYRGEALSLVAQSKRLIAPEAHGWVTIKLGQTRLARQELADEIFYSAIATLLGILLLTLILVWLGVRRALEPLSTLSQKLKSHSATQHHNLEATPIHEIAPLVDAINSYQQQLINNLDTMKVFIADASHQIRSSLGGLQGQLDIALQTDDPHEMSTRLKKIKDQLQQLTRLANQLLAHALVTHRSDTQEPQIIDINILMQSVLTEVVRDHAHTDIEFSYHADEADCKLLGDNISLREAIKNLLDNAIKYGPPNNHIDIVLTHKTAAEFIIQIDDSGPGIPAYMRRQALQRFTRLSQKTTGSGLGLAIVETVVQAHNGILTLSTNARGGLTVTIQLPKSTAS</sequence>
<organism evidence="12 13">
    <name type="scientific">Neptunomonas phycophila</name>
    <dbReference type="NCBI Taxonomy" id="1572645"/>
    <lineage>
        <taxon>Bacteria</taxon>
        <taxon>Pseudomonadati</taxon>
        <taxon>Pseudomonadota</taxon>
        <taxon>Gammaproteobacteria</taxon>
        <taxon>Oceanospirillales</taxon>
        <taxon>Oceanospirillaceae</taxon>
        <taxon>Neptunomonas</taxon>
    </lineage>
</organism>
<dbReference type="InterPro" id="IPR003594">
    <property type="entry name" value="HATPase_dom"/>
</dbReference>
<evidence type="ECO:0000256" key="7">
    <source>
        <dbReference type="ARBA" id="ARBA00022777"/>
    </source>
</evidence>
<dbReference type="PRINTS" id="PR00344">
    <property type="entry name" value="BCTRLSENSOR"/>
</dbReference>
<dbReference type="Pfam" id="PF00512">
    <property type="entry name" value="HisKA"/>
    <property type="match status" value="1"/>
</dbReference>
<feature type="transmembrane region" description="Helical" evidence="10">
    <location>
        <begin position="12"/>
        <end position="35"/>
    </location>
</feature>
<dbReference type="InterPro" id="IPR036890">
    <property type="entry name" value="HATPase_C_sf"/>
</dbReference>
<evidence type="ECO:0000256" key="6">
    <source>
        <dbReference type="ARBA" id="ARBA00022692"/>
    </source>
</evidence>
<keyword evidence="5 12" id="KW-0808">Transferase</keyword>
<dbReference type="InterPro" id="IPR004358">
    <property type="entry name" value="Sig_transdc_His_kin-like_C"/>
</dbReference>
<keyword evidence="4" id="KW-0597">Phosphoprotein</keyword>
<dbReference type="SUPFAM" id="SSF55874">
    <property type="entry name" value="ATPase domain of HSP90 chaperone/DNA topoisomerase II/histidine kinase"/>
    <property type="match status" value="1"/>
</dbReference>
<dbReference type="AlphaFoldDB" id="A0AAW7XGQ7"/>
<keyword evidence="6 10" id="KW-0812">Transmembrane</keyword>
<evidence type="ECO:0000313" key="13">
    <source>
        <dbReference type="Proteomes" id="UP001169862"/>
    </source>
</evidence>
<dbReference type="Gene3D" id="3.30.565.10">
    <property type="entry name" value="Histidine kinase-like ATPase, C-terminal domain"/>
    <property type="match status" value="1"/>
</dbReference>
<protein>
    <recommendedName>
        <fullName evidence="3">histidine kinase</fullName>
        <ecNumber evidence="3">2.7.13.3</ecNumber>
    </recommendedName>
</protein>
<evidence type="ECO:0000256" key="8">
    <source>
        <dbReference type="ARBA" id="ARBA00022989"/>
    </source>
</evidence>
<gene>
    <name evidence="12" type="ORF">Q4490_00630</name>
</gene>
<keyword evidence="7 12" id="KW-0418">Kinase</keyword>
<evidence type="ECO:0000256" key="2">
    <source>
        <dbReference type="ARBA" id="ARBA00004370"/>
    </source>
</evidence>
<reference evidence="12" key="1">
    <citation type="submission" date="2023-07" db="EMBL/GenBank/DDBJ databases">
        <title>Genome content predicts the carbon catabolic preferences of heterotrophic bacteria.</title>
        <authorList>
            <person name="Gralka M."/>
        </authorList>
    </citation>
    <scope>NUCLEOTIDE SEQUENCE</scope>
    <source>
        <strain evidence="12">I2M16</strain>
    </source>
</reference>
<keyword evidence="9 10" id="KW-0472">Membrane</keyword>
<dbReference type="GO" id="GO:0000155">
    <property type="term" value="F:phosphorelay sensor kinase activity"/>
    <property type="evidence" value="ECO:0007669"/>
    <property type="project" value="InterPro"/>
</dbReference>
<dbReference type="InterPro" id="IPR013727">
    <property type="entry name" value="2CSK_N"/>
</dbReference>
<name>A0AAW7XGQ7_9GAMM</name>
<comment type="subcellular location">
    <subcellularLocation>
        <location evidence="2">Membrane</location>
    </subcellularLocation>
</comment>
<dbReference type="PANTHER" id="PTHR45436">
    <property type="entry name" value="SENSOR HISTIDINE KINASE YKOH"/>
    <property type="match status" value="1"/>
</dbReference>
<dbReference type="PROSITE" id="PS50109">
    <property type="entry name" value="HIS_KIN"/>
    <property type="match status" value="1"/>
</dbReference>
<evidence type="ECO:0000256" key="5">
    <source>
        <dbReference type="ARBA" id="ARBA00022679"/>
    </source>
</evidence>
<keyword evidence="8 10" id="KW-1133">Transmembrane helix</keyword>
<dbReference type="InterPro" id="IPR036097">
    <property type="entry name" value="HisK_dim/P_sf"/>
</dbReference>
<dbReference type="Pfam" id="PF08521">
    <property type="entry name" value="2CSK_N"/>
    <property type="match status" value="1"/>
</dbReference>
<proteinExistence type="predicted"/>
<dbReference type="SUPFAM" id="SSF47384">
    <property type="entry name" value="Homodimeric domain of signal transducing histidine kinase"/>
    <property type="match status" value="1"/>
</dbReference>
<evidence type="ECO:0000256" key="9">
    <source>
        <dbReference type="ARBA" id="ARBA00023136"/>
    </source>
</evidence>
<dbReference type="Pfam" id="PF02518">
    <property type="entry name" value="HATPase_c"/>
    <property type="match status" value="1"/>
</dbReference>
<evidence type="ECO:0000259" key="11">
    <source>
        <dbReference type="PROSITE" id="PS50109"/>
    </source>
</evidence>
<dbReference type="RefSeq" id="WP_303548050.1">
    <property type="nucleotide sequence ID" value="NZ_JAUOPG010000001.1"/>
</dbReference>
<evidence type="ECO:0000256" key="3">
    <source>
        <dbReference type="ARBA" id="ARBA00012438"/>
    </source>
</evidence>
<dbReference type="CDD" id="cd00082">
    <property type="entry name" value="HisKA"/>
    <property type="match status" value="1"/>
</dbReference>
<dbReference type="InterPro" id="IPR050428">
    <property type="entry name" value="TCS_sensor_his_kinase"/>
</dbReference>
<comment type="catalytic activity">
    <reaction evidence="1">
        <text>ATP + protein L-histidine = ADP + protein N-phospho-L-histidine.</text>
        <dbReference type="EC" id="2.7.13.3"/>
    </reaction>
</comment>
<feature type="domain" description="Histidine kinase" evidence="11">
    <location>
        <begin position="246"/>
        <end position="459"/>
    </location>
</feature>
<evidence type="ECO:0000256" key="1">
    <source>
        <dbReference type="ARBA" id="ARBA00000085"/>
    </source>
</evidence>
<evidence type="ECO:0000256" key="10">
    <source>
        <dbReference type="SAM" id="Phobius"/>
    </source>
</evidence>
<dbReference type="Gene3D" id="1.10.287.130">
    <property type="match status" value="1"/>
</dbReference>
<dbReference type="InterPro" id="IPR003661">
    <property type="entry name" value="HisK_dim/P_dom"/>
</dbReference>
<dbReference type="SMART" id="SM00388">
    <property type="entry name" value="HisKA"/>
    <property type="match status" value="1"/>
</dbReference>
<evidence type="ECO:0000256" key="4">
    <source>
        <dbReference type="ARBA" id="ARBA00022553"/>
    </source>
</evidence>
<dbReference type="PANTHER" id="PTHR45436:SF1">
    <property type="entry name" value="SENSOR PROTEIN QSEC"/>
    <property type="match status" value="1"/>
</dbReference>
<feature type="transmembrane region" description="Helical" evidence="10">
    <location>
        <begin position="163"/>
        <end position="186"/>
    </location>
</feature>
<accession>A0AAW7XGQ7</accession>
<dbReference type="Proteomes" id="UP001169862">
    <property type="component" value="Unassembled WGS sequence"/>
</dbReference>
<dbReference type="EC" id="2.7.13.3" evidence="3"/>